<reference evidence="2 3" key="1">
    <citation type="submission" date="2018-02" db="EMBL/GenBank/DDBJ databases">
        <title>Novel Leptospira species isolated from soil and water in Japan.</title>
        <authorList>
            <person name="Nakao R."/>
            <person name="Masuzawa T."/>
        </authorList>
    </citation>
    <scope>NUCLEOTIDE SEQUENCE [LARGE SCALE GENOMIC DNA]</scope>
    <source>
        <strain evidence="2 3">E8</strain>
    </source>
</reference>
<dbReference type="Gene3D" id="1.10.10.60">
    <property type="entry name" value="Homeodomain-like"/>
    <property type="match status" value="1"/>
</dbReference>
<sequence>MGKDTVLAEWGEKFKCMNYPNELSRKPPLIKGQIDFSINKPIPILEPFVDSIWMLKNDSKKDHEVVVLPDGRLDIIFSISLTQPFRAMQMGLATLPEKNVIPAGGIMFAVSFKLLAIEYLLDFEVGFLLNSERQLPSNFWGISENDLSDFEGFSQKISELLVSRIDSNFDDRKQRLFQLIYDSNGTMPVKLMADKVFWSSRQINRYFKQKFGLSLKEYCKVIRFKSSLSHIKLGKLFPELDFSDQSHFIREIKKYSGTNPKELFRNRNDRFILLTAL</sequence>
<dbReference type="GO" id="GO:0043565">
    <property type="term" value="F:sequence-specific DNA binding"/>
    <property type="evidence" value="ECO:0007669"/>
    <property type="project" value="InterPro"/>
</dbReference>
<evidence type="ECO:0000313" key="2">
    <source>
        <dbReference type="EMBL" id="GBF38733.1"/>
    </source>
</evidence>
<dbReference type="AlphaFoldDB" id="A0A2P2D271"/>
<evidence type="ECO:0000313" key="3">
    <source>
        <dbReference type="Proteomes" id="UP000245076"/>
    </source>
</evidence>
<dbReference type="GO" id="GO:0003700">
    <property type="term" value="F:DNA-binding transcription factor activity"/>
    <property type="evidence" value="ECO:0007669"/>
    <property type="project" value="InterPro"/>
</dbReference>
<comment type="caution">
    <text evidence="2">The sequence shown here is derived from an EMBL/GenBank/DDBJ whole genome shotgun (WGS) entry which is preliminary data.</text>
</comment>
<dbReference type="Pfam" id="PF20240">
    <property type="entry name" value="DUF6597"/>
    <property type="match status" value="1"/>
</dbReference>
<proteinExistence type="predicted"/>
<evidence type="ECO:0000259" key="1">
    <source>
        <dbReference type="PROSITE" id="PS01124"/>
    </source>
</evidence>
<dbReference type="EMBL" id="BFAY01000011">
    <property type="protein sequence ID" value="GBF38733.1"/>
    <property type="molecule type" value="Genomic_DNA"/>
</dbReference>
<dbReference type="SMART" id="SM00342">
    <property type="entry name" value="HTH_ARAC"/>
    <property type="match status" value="1"/>
</dbReference>
<feature type="domain" description="HTH araC/xylS-type" evidence="1">
    <location>
        <begin position="174"/>
        <end position="266"/>
    </location>
</feature>
<accession>A0A2P2D271</accession>
<name>A0A2P2D271_9LEPT</name>
<protein>
    <recommendedName>
        <fullName evidence="1">HTH araC/xylS-type domain-containing protein</fullName>
    </recommendedName>
</protein>
<dbReference type="InterPro" id="IPR046532">
    <property type="entry name" value="DUF6597"/>
</dbReference>
<dbReference type="PROSITE" id="PS01124">
    <property type="entry name" value="HTH_ARAC_FAMILY_2"/>
    <property type="match status" value="1"/>
</dbReference>
<gene>
    <name evidence="2" type="ORF">LPTSP1_17270</name>
</gene>
<organism evidence="2 3">
    <name type="scientific">Leptospira johnsonii</name>
    <dbReference type="NCBI Taxonomy" id="1917820"/>
    <lineage>
        <taxon>Bacteria</taxon>
        <taxon>Pseudomonadati</taxon>
        <taxon>Spirochaetota</taxon>
        <taxon>Spirochaetia</taxon>
        <taxon>Leptospirales</taxon>
        <taxon>Leptospiraceae</taxon>
        <taxon>Leptospira</taxon>
    </lineage>
</organism>
<dbReference type="InterPro" id="IPR018060">
    <property type="entry name" value="HTH_AraC"/>
</dbReference>
<keyword evidence="3" id="KW-1185">Reference proteome</keyword>
<dbReference type="Pfam" id="PF12833">
    <property type="entry name" value="HTH_18"/>
    <property type="match status" value="1"/>
</dbReference>
<dbReference type="Proteomes" id="UP000245076">
    <property type="component" value="Unassembled WGS sequence"/>
</dbReference>